<evidence type="ECO:0000259" key="7">
    <source>
        <dbReference type="Pfam" id="PF25990"/>
    </source>
</evidence>
<dbReference type="GO" id="GO:0030313">
    <property type="term" value="C:cell envelope"/>
    <property type="evidence" value="ECO:0007669"/>
    <property type="project" value="UniProtKB-SubCell"/>
</dbReference>
<evidence type="ECO:0000256" key="4">
    <source>
        <dbReference type="SAM" id="MobiDB-lite"/>
    </source>
</evidence>
<feature type="domain" description="YknX-like beta-barrel" evidence="7">
    <location>
        <begin position="275"/>
        <end position="350"/>
    </location>
</feature>
<gene>
    <name evidence="8" type="ORF">IPV69_03700</name>
</gene>
<dbReference type="Pfam" id="PF25990">
    <property type="entry name" value="Beta-barrel_YknX"/>
    <property type="match status" value="1"/>
</dbReference>
<dbReference type="InterPro" id="IPR050465">
    <property type="entry name" value="UPF0194_transport"/>
</dbReference>
<keyword evidence="5" id="KW-1133">Transmembrane helix</keyword>
<dbReference type="PANTHER" id="PTHR32347">
    <property type="entry name" value="EFFLUX SYSTEM COMPONENT YKNX-RELATED"/>
    <property type="match status" value="1"/>
</dbReference>
<keyword evidence="5" id="KW-0812">Transmembrane</keyword>
<dbReference type="AlphaFoldDB" id="A0A7M2WZ49"/>
<dbReference type="InterPro" id="IPR058636">
    <property type="entry name" value="Beta-barrel_YknX"/>
</dbReference>
<feature type="coiled-coil region" evidence="3">
    <location>
        <begin position="111"/>
        <end position="166"/>
    </location>
</feature>
<proteinExistence type="predicted"/>
<dbReference type="Proteomes" id="UP000593765">
    <property type="component" value="Chromosome"/>
</dbReference>
<feature type="transmembrane region" description="Helical" evidence="5">
    <location>
        <begin position="7"/>
        <end position="29"/>
    </location>
</feature>
<keyword evidence="5" id="KW-0472">Membrane</keyword>
<dbReference type="Gene3D" id="2.40.30.170">
    <property type="match status" value="1"/>
</dbReference>
<dbReference type="Pfam" id="PF25876">
    <property type="entry name" value="HH_MFP_RND"/>
    <property type="match status" value="1"/>
</dbReference>
<sequence length="500" mass="53453">MSTPLKIAIIVIVCVLLVVGTLVGVGMVISRNAMANDTGQETVRVEPVVSGPLVEMISVPGEIQPRTKVSISSRVAARIAELPHIQGDTVRRTPPGTTQPSQDQLLVRLDAKDLESALRSAEARSKAQAAQLKVNELRIAAQRAQLNGTKAQLADAQRDMNKKRELAITKDISQSEADTAQAHYEDILAQYLGAQETLKSEEQNLQVLLHQQEASDADIAKARDELAYTVITSPIDGVITKLKAEVGEQVVPGIQGSVGSTIMEVADLSQMLMVARIDEANIAAVKPGQKATVRIQAYRDETFEGTVESVALAKADPTASNSRTTEGANYYEAKILLKTDGRRIPTGLNADADIETNRHSGIRVPSQSVLGRPVDQLPAEAKNAPEIEKDKAFVAIVYRYVNGKAVATPVKPGASDETHTLILSGLKAGDLIISGPYKALDTMTNGQEVKKQDVAPKIPAIMPATLPTTNPATMPATVPSTRPETSSLFILHPSSVILTT</sequence>
<keyword evidence="9" id="KW-1185">Reference proteome</keyword>
<reference evidence="8 9" key="1">
    <citation type="submission" date="2020-10" db="EMBL/GenBank/DDBJ databases">
        <title>Wide distribution of Phycisphaera-like planctomycetes from WD2101 soil group in peatlands and genome analysis of the first cultivated representative.</title>
        <authorList>
            <person name="Dedysh S.N."/>
            <person name="Beletsky A.V."/>
            <person name="Ivanova A."/>
            <person name="Kulichevskaya I.S."/>
            <person name="Suzina N.E."/>
            <person name="Philippov D.A."/>
            <person name="Rakitin A.L."/>
            <person name="Mardanov A.V."/>
            <person name="Ravin N.V."/>
        </authorList>
    </citation>
    <scope>NUCLEOTIDE SEQUENCE [LARGE SCALE GENOMIC DNA]</scope>
    <source>
        <strain evidence="8 9">M1803</strain>
    </source>
</reference>
<evidence type="ECO:0000256" key="1">
    <source>
        <dbReference type="ARBA" id="ARBA00004196"/>
    </source>
</evidence>
<evidence type="ECO:0000259" key="6">
    <source>
        <dbReference type="Pfam" id="PF25876"/>
    </source>
</evidence>
<dbReference type="PANTHER" id="PTHR32347:SF27">
    <property type="entry name" value="RND EFFLUX PUMP MEMBRANE FUSION PROTEIN BARREL-SANDWICH DOMAIN-CONTAINING PROTEIN"/>
    <property type="match status" value="1"/>
</dbReference>
<dbReference type="SUPFAM" id="SSF111369">
    <property type="entry name" value="HlyD-like secretion proteins"/>
    <property type="match status" value="1"/>
</dbReference>
<feature type="compositionally biased region" description="Polar residues" evidence="4">
    <location>
        <begin position="466"/>
        <end position="483"/>
    </location>
</feature>
<name>A0A7M2WZ49_9BACT</name>
<protein>
    <submittedName>
        <fullName evidence="8">Efflux RND transporter periplasmic adaptor subunit</fullName>
    </submittedName>
</protein>
<accession>A0A7M2WZ49</accession>
<dbReference type="EMBL" id="CP063458">
    <property type="protein sequence ID" value="QOV90482.1"/>
    <property type="molecule type" value="Genomic_DNA"/>
</dbReference>
<organism evidence="8 9">
    <name type="scientific">Humisphaera borealis</name>
    <dbReference type="NCBI Taxonomy" id="2807512"/>
    <lineage>
        <taxon>Bacteria</taxon>
        <taxon>Pseudomonadati</taxon>
        <taxon>Planctomycetota</taxon>
        <taxon>Phycisphaerae</taxon>
        <taxon>Tepidisphaerales</taxon>
        <taxon>Tepidisphaeraceae</taxon>
        <taxon>Humisphaera</taxon>
    </lineage>
</organism>
<evidence type="ECO:0000313" key="8">
    <source>
        <dbReference type="EMBL" id="QOV90482.1"/>
    </source>
</evidence>
<dbReference type="KEGG" id="hbs:IPV69_03700"/>
<evidence type="ECO:0000256" key="3">
    <source>
        <dbReference type="SAM" id="Coils"/>
    </source>
</evidence>
<evidence type="ECO:0000313" key="9">
    <source>
        <dbReference type="Proteomes" id="UP000593765"/>
    </source>
</evidence>
<evidence type="ECO:0000256" key="5">
    <source>
        <dbReference type="SAM" id="Phobius"/>
    </source>
</evidence>
<comment type="subcellular location">
    <subcellularLocation>
        <location evidence="1">Cell envelope</location>
    </subcellularLocation>
</comment>
<feature type="region of interest" description="Disordered" evidence="4">
    <location>
        <begin position="464"/>
        <end position="483"/>
    </location>
</feature>
<dbReference type="Gene3D" id="1.10.287.470">
    <property type="entry name" value="Helix hairpin bin"/>
    <property type="match status" value="1"/>
</dbReference>
<keyword evidence="2 3" id="KW-0175">Coiled coil</keyword>
<feature type="domain" description="Multidrug resistance protein MdtA-like alpha-helical hairpin" evidence="6">
    <location>
        <begin position="142"/>
        <end position="206"/>
    </location>
</feature>
<dbReference type="Gene3D" id="2.40.420.20">
    <property type="match status" value="1"/>
</dbReference>
<evidence type="ECO:0000256" key="2">
    <source>
        <dbReference type="ARBA" id="ARBA00023054"/>
    </source>
</evidence>
<dbReference type="RefSeq" id="WP_206293568.1">
    <property type="nucleotide sequence ID" value="NZ_CP063458.1"/>
</dbReference>
<dbReference type="InterPro" id="IPR058624">
    <property type="entry name" value="MdtA-like_HH"/>
</dbReference>